<dbReference type="EMBL" id="CM001884">
    <property type="protein sequence ID" value="EOY25952.1"/>
    <property type="molecule type" value="Genomic_DNA"/>
</dbReference>
<gene>
    <name evidence="1" type="ORF">TCM_027311</name>
</gene>
<organism evidence="1 2">
    <name type="scientific">Theobroma cacao</name>
    <name type="common">Cacao</name>
    <name type="synonym">Cocoa</name>
    <dbReference type="NCBI Taxonomy" id="3641"/>
    <lineage>
        <taxon>Eukaryota</taxon>
        <taxon>Viridiplantae</taxon>
        <taxon>Streptophyta</taxon>
        <taxon>Embryophyta</taxon>
        <taxon>Tracheophyta</taxon>
        <taxon>Spermatophyta</taxon>
        <taxon>Magnoliopsida</taxon>
        <taxon>eudicotyledons</taxon>
        <taxon>Gunneridae</taxon>
        <taxon>Pentapetalae</taxon>
        <taxon>rosids</taxon>
        <taxon>malvids</taxon>
        <taxon>Malvales</taxon>
        <taxon>Malvaceae</taxon>
        <taxon>Byttnerioideae</taxon>
        <taxon>Theobroma</taxon>
    </lineage>
</organism>
<keyword evidence="2" id="KW-1185">Reference proteome</keyword>
<evidence type="ECO:0000313" key="2">
    <source>
        <dbReference type="Proteomes" id="UP000026915"/>
    </source>
</evidence>
<dbReference type="HOGENOM" id="CLU_2390433_0_0_1"/>
<dbReference type="AlphaFoldDB" id="A0A061G9W4"/>
<protein>
    <submittedName>
        <fullName evidence="1">Uncharacterized protein</fullName>
    </submittedName>
</protein>
<sequence length="94" mass="10685">MGQGQSVMFVGMKLALGNSFQSFVQEVGCSDWRLKPKLTDINKDCRLGSCPIKSSLMFVLDLETWPPFITMISFVMLRMQRRAQSFSLCSKKIL</sequence>
<dbReference type="Gramene" id="EOY25952">
    <property type="protein sequence ID" value="EOY25952"/>
    <property type="gene ID" value="TCM_027311"/>
</dbReference>
<proteinExistence type="predicted"/>
<dbReference type="Proteomes" id="UP000026915">
    <property type="component" value="Chromosome 6"/>
</dbReference>
<accession>A0A061G9W4</accession>
<dbReference type="InParanoid" id="A0A061G9W4"/>
<evidence type="ECO:0000313" key="1">
    <source>
        <dbReference type="EMBL" id="EOY25952.1"/>
    </source>
</evidence>
<name>A0A061G9W4_THECC</name>
<reference evidence="1 2" key="1">
    <citation type="journal article" date="2013" name="Genome Biol.">
        <title>The genome sequence of the most widely cultivated cacao type and its use to identify candidate genes regulating pod color.</title>
        <authorList>
            <person name="Motamayor J.C."/>
            <person name="Mockaitis K."/>
            <person name="Schmutz J."/>
            <person name="Haiminen N."/>
            <person name="Iii D.L."/>
            <person name="Cornejo O."/>
            <person name="Findley S.D."/>
            <person name="Zheng P."/>
            <person name="Utro F."/>
            <person name="Royaert S."/>
            <person name="Saski C."/>
            <person name="Jenkins J."/>
            <person name="Podicheti R."/>
            <person name="Zhao M."/>
            <person name="Scheffler B.E."/>
            <person name="Stack J.C."/>
            <person name="Feltus F.A."/>
            <person name="Mustiga G.M."/>
            <person name="Amores F."/>
            <person name="Phillips W."/>
            <person name="Marelli J.P."/>
            <person name="May G.D."/>
            <person name="Shapiro H."/>
            <person name="Ma J."/>
            <person name="Bustamante C.D."/>
            <person name="Schnell R.J."/>
            <person name="Main D."/>
            <person name="Gilbert D."/>
            <person name="Parida L."/>
            <person name="Kuhn D.N."/>
        </authorList>
    </citation>
    <scope>NUCLEOTIDE SEQUENCE [LARGE SCALE GENOMIC DNA]</scope>
    <source>
        <strain evidence="2">cv. Matina 1-6</strain>
    </source>
</reference>